<proteinExistence type="predicted"/>
<gene>
    <name evidence="2" type="ORF">PG986_004963</name>
</gene>
<dbReference type="Proteomes" id="UP001391051">
    <property type="component" value="Unassembled WGS sequence"/>
</dbReference>
<dbReference type="EMBL" id="JAQQWE010000004">
    <property type="protein sequence ID" value="KAK7955741.1"/>
    <property type="molecule type" value="Genomic_DNA"/>
</dbReference>
<keyword evidence="3" id="KW-1185">Reference proteome</keyword>
<accession>A0ABR1QG76</accession>
<name>A0ABR1QG76_9PEZI</name>
<reference evidence="2 3" key="1">
    <citation type="submission" date="2023-01" db="EMBL/GenBank/DDBJ databases">
        <title>Analysis of 21 Apiospora genomes using comparative genomics revels a genus with tremendous synthesis potential of carbohydrate active enzymes and secondary metabolites.</title>
        <authorList>
            <person name="Sorensen T."/>
        </authorList>
    </citation>
    <scope>NUCLEOTIDE SEQUENCE [LARGE SCALE GENOMIC DNA]</scope>
    <source>
        <strain evidence="2 3">CBS 24483</strain>
    </source>
</reference>
<comment type="caution">
    <text evidence="2">The sequence shown here is derived from an EMBL/GenBank/DDBJ whole genome shotgun (WGS) entry which is preliminary data.</text>
</comment>
<feature type="region of interest" description="Disordered" evidence="1">
    <location>
        <begin position="1"/>
        <end position="20"/>
    </location>
</feature>
<organism evidence="2 3">
    <name type="scientific">Apiospora aurea</name>
    <dbReference type="NCBI Taxonomy" id="335848"/>
    <lineage>
        <taxon>Eukaryota</taxon>
        <taxon>Fungi</taxon>
        <taxon>Dikarya</taxon>
        <taxon>Ascomycota</taxon>
        <taxon>Pezizomycotina</taxon>
        <taxon>Sordariomycetes</taxon>
        <taxon>Xylariomycetidae</taxon>
        <taxon>Amphisphaeriales</taxon>
        <taxon>Apiosporaceae</taxon>
        <taxon>Apiospora</taxon>
    </lineage>
</organism>
<feature type="compositionally biased region" description="Polar residues" evidence="1">
    <location>
        <begin position="10"/>
        <end position="19"/>
    </location>
</feature>
<evidence type="ECO:0000256" key="1">
    <source>
        <dbReference type="SAM" id="MobiDB-lite"/>
    </source>
</evidence>
<protein>
    <submittedName>
        <fullName evidence="2">Uncharacterized protein</fullName>
    </submittedName>
</protein>
<evidence type="ECO:0000313" key="3">
    <source>
        <dbReference type="Proteomes" id="UP001391051"/>
    </source>
</evidence>
<evidence type="ECO:0000313" key="2">
    <source>
        <dbReference type="EMBL" id="KAK7955741.1"/>
    </source>
</evidence>
<sequence>MTPMEYLRQKSGSTPSYSAMGTEEPLLVAESYRVAGETAVAPELGSLVVQSTEEELAASMALPLCAPGLEHSDIGTSTPDDVYFDFDKFIADIDKSFHGTVFSF</sequence>
<dbReference type="GeneID" id="92074247"/>
<dbReference type="RefSeq" id="XP_066701047.1">
    <property type="nucleotide sequence ID" value="XM_066841185.1"/>
</dbReference>